<gene>
    <name evidence="5" type="ORF">CPT03_04185</name>
</gene>
<dbReference type="GO" id="GO:0003677">
    <property type="term" value="F:DNA binding"/>
    <property type="evidence" value="ECO:0007669"/>
    <property type="project" value="UniProtKB-KW"/>
</dbReference>
<evidence type="ECO:0000259" key="4">
    <source>
        <dbReference type="Pfam" id="PF01420"/>
    </source>
</evidence>
<dbReference type="EMBL" id="CP024091">
    <property type="protein sequence ID" value="ATP55720.1"/>
    <property type="molecule type" value="Genomic_DNA"/>
</dbReference>
<dbReference type="InterPro" id="IPR044946">
    <property type="entry name" value="Restrct_endonuc_typeI_TRD_sf"/>
</dbReference>
<proteinExistence type="inferred from homology"/>
<evidence type="ECO:0000313" key="6">
    <source>
        <dbReference type="Proteomes" id="UP000223749"/>
    </source>
</evidence>
<dbReference type="Proteomes" id="UP000223749">
    <property type="component" value="Chromosome"/>
</dbReference>
<keyword evidence="3" id="KW-0238">DNA-binding</keyword>
<evidence type="ECO:0000256" key="3">
    <source>
        <dbReference type="ARBA" id="ARBA00023125"/>
    </source>
</evidence>
<comment type="similarity">
    <text evidence="1">Belongs to the type-I restriction system S methylase family.</text>
</comment>
<reference evidence="5 6" key="1">
    <citation type="submission" date="2017-10" db="EMBL/GenBank/DDBJ databases">
        <title>Whole genome of Pedobacter ginsengisoli T01R-27 isolated from tomato rhizosphere.</title>
        <authorList>
            <person name="Weon H.-Y."/>
            <person name="Lee S.A."/>
            <person name="Sang M.K."/>
            <person name="Song J."/>
        </authorList>
    </citation>
    <scope>NUCLEOTIDE SEQUENCE [LARGE SCALE GENOMIC DNA]</scope>
    <source>
        <strain evidence="5 6">T01R-27</strain>
    </source>
</reference>
<dbReference type="OrthoDB" id="9816225at2"/>
<protein>
    <recommendedName>
        <fullName evidence="4">Type I restriction modification DNA specificity domain-containing protein</fullName>
    </recommendedName>
</protein>
<dbReference type="PANTHER" id="PTHR30408">
    <property type="entry name" value="TYPE-1 RESTRICTION ENZYME ECOKI SPECIFICITY PROTEIN"/>
    <property type="match status" value="1"/>
</dbReference>
<keyword evidence="2" id="KW-0680">Restriction system</keyword>
<feature type="domain" description="Type I restriction modification DNA specificity" evidence="4">
    <location>
        <begin position="29"/>
        <end position="185"/>
    </location>
</feature>
<evidence type="ECO:0000256" key="2">
    <source>
        <dbReference type="ARBA" id="ARBA00022747"/>
    </source>
</evidence>
<feature type="domain" description="Type I restriction modification DNA specificity" evidence="4">
    <location>
        <begin position="226"/>
        <end position="407"/>
    </location>
</feature>
<dbReference type="InterPro" id="IPR000055">
    <property type="entry name" value="Restrct_endonuc_typeI_TRD"/>
</dbReference>
<organism evidence="5 6">
    <name type="scientific">Pedobacter ginsengisoli</name>
    <dbReference type="NCBI Taxonomy" id="363852"/>
    <lineage>
        <taxon>Bacteria</taxon>
        <taxon>Pseudomonadati</taxon>
        <taxon>Bacteroidota</taxon>
        <taxon>Sphingobacteriia</taxon>
        <taxon>Sphingobacteriales</taxon>
        <taxon>Sphingobacteriaceae</taxon>
        <taxon>Pedobacter</taxon>
    </lineage>
</organism>
<dbReference type="Gene3D" id="3.90.220.20">
    <property type="entry name" value="DNA methylase specificity domains"/>
    <property type="match status" value="2"/>
</dbReference>
<accession>A0A2D1U272</accession>
<dbReference type="PANTHER" id="PTHR30408:SF13">
    <property type="entry name" value="TYPE I RESTRICTION ENZYME HINDI SPECIFICITY SUBUNIT"/>
    <property type="match status" value="1"/>
</dbReference>
<dbReference type="Pfam" id="PF01420">
    <property type="entry name" value="Methylase_S"/>
    <property type="match status" value="2"/>
</dbReference>
<dbReference type="RefSeq" id="WP_099437665.1">
    <property type="nucleotide sequence ID" value="NZ_CP024091.1"/>
</dbReference>
<dbReference type="GO" id="GO:0009307">
    <property type="term" value="P:DNA restriction-modification system"/>
    <property type="evidence" value="ECO:0007669"/>
    <property type="project" value="UniProtKB-KW"/>
</dbReference>
<evidence type="ECO:0000313" key="5">
    <source>
        <dbReference type="EMBL" id="ATP55720.1"/>
    </source>
</evidence>
<dbReference type="REBASE" id="223776">
    <property type="entry name" value="S.Pgi27ORF4180P"/>
</dbReference>
<dbReference type="SUPFAM" id="SSF116734">
    <property type="entry name" value="DNA methylase specificity domain"/>
    <property type="match status" value="2"/>
</dbReference>
<evidence type="ECO:0000256" key="1">
    <source>
        <dbReference type="ARBA" id="ARBA00010923"/>
    </source>
</evidence>
<keyword evidence="6" id="KW-1185">Reference proteome</keyword>
<sequence length="649" mass="74728">MKEIKLTNFIDEISMGPFGSNIKVDNFKSSGIPVLNGSNLSNHKLVEDSFNFVSREKADSLGKANAKRGDIVITHRGTLGQVSFIPKNSKFERYVISQSQFRVRFNEKINAIYFSYLMKSEYGQGKLLSFKNHVGVPALAQATTNFKNLEMFIHNISDQQKIATILSSLDDKIELNNKINTELEQMAKTLYDYWFVQFDFPNEEGNPYKSSGGKMIYNEVLKREIPEGWEVNKLGALTSFLSRGISPKYIEGKGGIPVLNQKCIRGHRVLYEFQRRHDSEAKRSSSRLVEKYDVLVNSTGVGTLGRVALVRWLNEEDVTVDSHVTIVRAIAEKINTVFFGYSLLTKQAEIESFANGSTGQVELNRSQLSDVNLLVPPENFQNKFCEFYIPIIEKTSINERENHELTQLRDWLLPMLMNGQVKVNSEYKPKEENLSVAAEPIVAYINDTQLNIPVNKKGFAKQVLAGKIVSEFKYDPNFTDIKFQKIQFLAEHIIEADLNLNYYYQAAGPYDNKFMHTIYTDFNKQKWFDYQDKKFVALEKQEKIEGYYQGYFAPAQERLNKLFELLYHTSEAEAEIIATLYAVWNNRIIEGKPVTEIELIEDFYQWSDRKLQYKEEQLFAGLQWLKENEMEPKGFGQLIKKAKGKSNLN</sequence>
<dbReference type="InterPro" id="IPR052021">
    <property type="entry name" value="Type-I_RS_S_subunit"/>
</dbReference>
<dbReference type="KEGG" id="pgs:CPT03_04185"/>
<name>A0A2D1U272_9SPHI</name>
<dbReference type="AlphaFoldDB" id="A0A2D1U272"/>